<accession>A0AA36GVS5</accession>
<name>A0AA36GVS5_CYLNA</name>
<dbReference type="Proteomes" id="UP001176961">
    <property type="component" value="Unassembled WGS sequence"/>
</dbReference>
<feature type="region of interest" description="Disordered" evidence="1">
    <location>
        <begin position="86"/>
        <end position="105"/>
    </location>
</feature>
<keyword evidence="3" id="KW-1185">Reference proteome</keyword>
<protein>
    <submittedName>
        <fullName evidence="2">Uncharacterized protein</fullName>
    </submittedName>
</protein>
<reference evidence="2" key="1">
    <citation type="submission" date="2023-07" db="EMBL/GenBank/DDBJ databases">
        <authorList>
            <consortium name="CYATHOMIX"/>
        </authorList>
    </citation>
    <scope>NUCLEOTIDE SEQUENCE</scope>
    <source>
        <strain evidence="2">N/A</strain>
    </source>
</reference>
<comment type="caution">
    <text evidence="2">The sequence shown here is derived from an EMBL/GenBank/DDBJ whole genome shotgun (WGS) entry which is preliminary data.</text>
</comment>
<sequence>MLLKEFNDSTLMREKYGDDTCALVWLLDLALSTCSVTLSHTCAQNCLDVVGLPIQLNKKRQTPKMHPIVSLGTTRCLVPRNCSASESRSIHDDRADRVRSCQKGR</sequence>
<proteinExistence type="predicted"/>
<evidence type="ECO:0000256" key="1">
    <source>
        <dbReference type="SAM" id="MobiDB-lite"/>
    </source>
</evidence>
<dbReference type="AlphaFoldDB" id="A0AA36GVS5"/>
<evidence type="ECO:0000313" key="3">
    <source>
        <dbReference type="Proteomes" id="UP001176961"/>
    </source>
</evidence>
<dbReference type="EMBL" id="CATQJL010000223">
    <property type="protein sequence ID" value="CAJ0599260.1"/>
    <property type="molecule type" value="Genomic_DNA"/>
</dbReference>
<organism evidence="2 3">
    <name type="scientific">Cylicocyclus nassatus</name>
    <name type="common">Nematode worm</name>
    <dbReference type="NCBI Taxonomy" id="53992"/>
    <lineage>
        <taxon>Eukaryota</taxon>
        <taxon>Metazoa</taxon>
        <taxon>Ecdysozoa</taxon>
        <taxon>Nematoda</taxon>
        <taxon>Chromadorea</taxon>
        <taxon>Rhabditida</taxon>
        <taxon>Rhabditina</taxon>
        <taxon>Rhabditomorpha</taxon>
        <taxon>Strongyloidea</taxon>
        <taxon>Strongylidae</taxon>
        <taxon>Cylicocyclus</taxon>
    </lineage>
</organism>
<evidence type="ECO:0000313" key="2">
    <source>
        <dbReference type="EMBL" id="CAJ0599260.1"/>
    </source>
</evidence>
<feature type="compositionally biased region" description="Basic and acidic residues" evidence="1">
    <location>
        <begin position="88"/>
        <end position="99"/>
    </location>
</feature>
<gene>
    <name evidence="2" type="ORF">CYNAS_LOCUS11243</name>
</gene>